<dbReference type="Ensembl" id="ENSCUST00005025079.1">
    <property type="protein sequence ID" value="ENSCUSP00005024212.1"/>
    <property type="gene ID" value="ENSCUSG00005015147.1"/>
</dbReference>
<reference evidence="1" key="2">
    <citation type="submission" date="2025-08" db="UniProtKB">
        <authorList>
            <consortium name="Ensembl"/>
        </authorList>
    </citation>
    <scope>IDENTIFICATION</scope>
</reference>
<accession>A0A8C3V9T4</accession>
<sequence>MCTPLLLQDKANLVEDYVAEYPELQRKLLQTLDKWCDPSFNIRDITRYKPEKFNRRVLSKLVFRLLERFNVDPGRGYCNILWSYLSNKEKSQFVFFHVHQGISAVIYPEEFQGLINDIEKQS</sequence>
<protein>
    <submittedName>
        <fullName evidence="1">Uncharacterized protein</fullName>
    </submittedName>
</protein>
<organism evidence="1 2">
    <name type="scientific">Catharus ustulatus</name>
    <name type="common">Russet-backed thrush</name>
    <name type="synonym">Hylocichla ustulatus</name>
    <dbReference type="NCBI Taxonomy" id="91951"/>
    <lineage>
        <taxon>Eukaryota</taxon>
        <taxon>Metazoa</taxon>
        <taxon>Chordata</taxon>
        <taxon>Craniata</taxon>
        <taxon>Vertebrata</taxon>
        <taxon>Euteleostomi</taxon>
        <taxon>Archelosauria</taxon>
        <taxon>Archosauria</taxon>
        <taxon>Dinosauria</taxon>
        <taxon>Saurischia</taxon>
        <taxon>Theropoda</taxon>
        <taxon>Coelurosauria</taxon>
        <taxon>Aves</taxon>
        <taxon>Neognathae</taxon>
        <taxon>Neoaves</taxon>
        <taxon>Telluraves</taxon>
        <taxon>Australaves</taxon>
        <taxon>Passeriformes</taxon>
        <taxon>Turdidae</taxon>
        <taxon>Catharus</taxon>
    </lineage>
</organism>
<evidence type="ECO:0000313" key="1">
    <source>
        <dbReference type="Ensembl" id="ENSCUSP00005024212.1"/>
    </source>
</evidence>
<proteinExistence type="predicted"/>
<evidence type="ECO:0000313" key="2">
    <source>
        <dbReference type="Proteomes" id="UP000694563"/>
    </source>
</evidence>
<keyword evidence="2" id="KW-1185">Reference proteome</keyword>
<reference evidence="1" key="3">
    <citation type="submission" date="2025-09" db="UniProtKB">
        <authorList>
            <consortium name="Ensembl"/>
        </authorList>
    </citation>
    <scope>IDENTIFICATION</scope>
</reference>
<dbReference type="Proteomes" id="UP000694563">
    <property type="component" value="Chromosome 21"/>
</dbReference>
<name>A0A8C3V9T4_CATUS</name>
<reference evidence="1" key="1">
    <citation type="submission" date="2020-10" db="EMBL/GenBank/DDBJ databases">
        <title>Catharus ustulatus (Swainson's thrush) genome, bCatUst1, primary haplotype v2.</title>
        <authorList>
            <person name="Delmore K."/>
            <person name="Vafadar M."/>
            <person name="Formenti G."/>
            <person name="Chow W."/>
            <person name="Pelan S."/>
            <person name="Howe K."/>
            <person name="Rhie A."/>
            <person name="Mountcastle J."/>
            <person name="Haase B."/>
            <person name="Fedrigo O."/>
            <person name="Jarvis E.D."/>
        </authorList>
    </citation>
    <scope>NUCLEOTIDE SEQUENCE [LARGE SCALE GENOMIC DNA]</scope>
</reference>
<dbReference type="AlphaFoldDB" id="A0A8C3V9T4"/>